<keyword evidence="3 6" id="KW-0812">Transmembrane</keyword>
<keyword evidence="4 6" id="KW-1133">Transmembrane helix</keyword>
<name>A0A1E3PN54_9ASCO</name>
<evidence type="ECO:0000313" key="7">
    <source>
        <dbReference type="EMBL" id="ODQ66758.1"/>
    </source>
</evidence>
<evidence type="ECO:0000256" key="3">
    <source>
        <dbReference type="ARBA" id="ARBA00022692"/>
    </source>
</evidence>
<dbReference type="AlphaFoldDB" id="A0A1E3PN54"/>
<comment type="subcellular location">
    <subcellularLocation>
        <location evidence="1">Membrane</location>
        <topology evidence="1">Multi-pass membrane protein</topology>
    </subcellularLocation>
</comment>
<dbReference type="OrthoDB" id="434393at2759"/>
<keyword evidence="8" id="KW-1185">Reference proteome</keyword>
<dbReference type="STRING" id="857566.A0A1E3PN54"/>
<evidence type="ECO:0000256" key="4">
    <source>
        <dbReference type="ARBA" id="ARBA00022989"/>
    </source>
</evidence>
<evidence type="ECO:0000313" key="8">
    <source>
        <dbReference type="Proteomes" id="UP000095009"/>
    </source>
</evidence>
<evidence type="ECO:0000256" key="6">
    <source>
        <dbReference type="SAM" id="Phobius"/>
    </source>
</evidence>
<accession>A0A1E3PN54</accession>
<feature type="transmembrane region" description="Helical" evidence="6">
    <location>
        <begin position="111"/>
        <end position="130"/>
    </location>
</feature>
<keyword evidence="5 6" id="KW-0472">Membrane</keyword>
<evidence type="ECO:0000256" key="1">
    <source>
        <dbReference type="ARBA" id="ARBA00004141"/>
    </source>
</evidence>
<feature type="transmembrane region" description="Helical" evidence="6">
    <location>
        <begin position="7"/>
        <end position="29"/>
    </location>
</feature>
<dbReference type="EMBL" id="KV454408">
    <property type="protein sequence ID" value="ODQ66758.1"/>
    <property type="molecule type" value="Genomic_DNA"/>
</dbReference>
<dbReference type="Proteomes" id="UP000095009">
    <property type="component" value="Unassembled WGS sequence"/>
</dbReference>
<dbReference type="GO" id="GO:0016020">
    <property type="term" value="C:membrane"/>
    <property type="evidence" value="ECO:0007669"/>
    <property type="project" value="UniProtKB-SubCell"/>
</dbReference>
<evidence type="ECO:0000256" key="2">
    <source>
        <dbReference type="ARBA" id="ARBA00010095"/>
    </source>
</evidence>
<feature type="transmembrane region" description="Helical" evidence="6">
    <location>
        <begin position="49"/>
        <end position="73"/>
    </location>
</feature>
<protein>
    <submittedName>
        <fullName evidence="7">ER-derived vesicles protein ERV14</fullName>
    </submittedName>
</protein>
<evidence type="ECO:0000256" key="5">
    <source>
        <dbReference type="ARBA" id="ARBA00023136"/>
    </source>
</evidence>
<proteinExistence type="inferred from homology"/>
<dbReference type="Pfam" id="PF03311">
    <property type="entry name" value="Cornichon"/>
    <property type="match status" value="1"/>
</dbReference>
<reference evidence="7 8" key="1">
    <citation type="journal article" date="2016" name="Proc. Natl. Acad. Sci. U.S.A.">
        <title>Comparative genomics of biotechnologically important yeasts.</title>
        <authorList>
            <person name="Riley R."/>
            <person name="Haridas S."/>
            <person name="Wolfe K.H."/>
            <person name="Lopes M.R."/>
            <person name="Hittinger C.T."/>
            <person name="Goeker M."/>
            <person name="Salamov A.A."/>
            <person name="Wisecaver J.H."/>
            <person name="Long T.M."/>
            <person name="Calvey C.H."/>
            <person name="Aerts A.L."/>
            <person name="Barry K.W."/>
            <person name="Choi C."/>
            <person name="Clum A."/>
            <person name="Coughlan A.Y."/>
            <person name="Deshpande S."/>
            <person name="Douglass A.P."/>
            <person name="Hanson S.J."/>
            <person name="Klenk H.-P."/>
            <person name="LaButti K.M."/>
            <person name="Lapidus A."/>
            <person name="Lindquist E.A."/>
            <person name="Lipzen A.M."/>
            <person name="Meier-Kolthoff J.P."/>
            <person name="Ohm R.A."/>
            <person name="Otillar R.P."/>
            <person name="Pangilinan J.L."/>
            <person name="Peng Y."/>
            <person name="Rokas A."/>
            <person name="Rosa C.A."/>
            <person name="Scheuner C."/>
            <person name="Sibirny A.A."/>
            <person name="Slot J.C."/>
            <person name="Stielow J.B."/>
            <person name="Sun H."/>
            <person name="Kurtzman C.P."/>
            <person name="Blackwell M."/>
            <person name="Grigoriev I.V."/>
            <person name="Jeffries T.W."/>
        </authorList>
    </citation>
    <scope>NUCLEOTIDE SEQUENCE [LARGE SCALE GENOMIC DNA]</scope>
    <source>
        <strain evidence="7 8">DSM 6958</strain>
    </source>
</reference>
<dbReference type="SMART" id="SM01398">
    <property type="entry name" value="Cornichon"/>
    <property type="match status" value="1"/>
</dbReference>
<dbReference type="PANTHER" id="PTHR12290">
    <property type="entry name" value="CORNICHON-RELATED"/>
    <property type="match status" value="1"/>
</dbReference>
<gene>
    <name evidence="7" type="ORF">NADFUDRAFT_50664</name>
</gene>
<comment type="similarity">
    <text evidence="2">Belongs to the cornichon family.</text>
</comment>
<organism evidence="7 8">
    <name type="scientific">Nadsonia fulvescens var. elongata DSM 6958</name>
    <dbReference type="NCBI Taxonomy" id="857566"/>
    <lineage>
        <taxon>Eukaryota</taxon>
        <taxon>Fungi</taxon>
        <taxon>Dikarya</taxon>
        <taxon>Ascomycota</taxon>
        <taxon>Saccharomycotina</taxon>
        <taxon>Dipodascomycetes</taxon>
        <taxon>Dipodascales</taxon>
        <taxon>Dipodascales incertae sedis</taxon>
        <taxon>Nadsonia</taxon>
    </lineage>
</organism>
<sequence length="145" mass="16924">MFGNTIDYVLCLLFNFLSLFTNVFFTVMYSDLEQDYINPSDLCTKVNSYMLPEVILHTVTTGMLLLTGSYWILAIQIPMLAYNAKTVFVDKDYQLDPLEVFRKVRDYKIRAFAKLGFYTFMFFVYLYLMITSIVNDDLVAEAQTL</sequence>
<dbReference type="GO" id="GO:0016192">
    <property type="term" value="P:vesicle-mediated transport"/>
    <property type="evidence" value="ECO:0007669"/>
    <property type="project" value="InterPro"/>
</dbReference>
<dbReference type="InterPro" id="IPR003377">
    <property type="entry name" value="Cornichon"/>
</dbReference>